<dbReference type="RefSeq" id="WP_060018256.1">
    <property type="nucleotide sequence ID" value="NZ_CP013461.1"/>
</dbReference>
<evidence type="ECO:0000313" key="2">
    <source>
        <dbReference type="EMBL" id="KWA67407.1"/>
    </source>
</evidence>
<proteinExistence type="predicted"/>
<dbReference type="SMART" id="SM00062">
    <property type="entry name" value="PBPb"/>
    <property type="match status" value="1"/>
</dbReference>
<dbReference type="InterPro" id="IPR001638">
    <property type="entry name" value="Solute-binding_3/MltF_N"/>
</dbReference>
<organism evidence="2">
    <name type="scientific">Burkholderia stagnalis</name>
    <dbReference type="NCBI Taxonomy" id="1503054"/>
    <lineage>
        <taxon>Bacteria</taxon>
        <taxon>Pseudomonadati</taxon>
        <taxon>Pseudomonadota</taxon>
        <taxon>Betaproteobacteria</taxon>
        <taxon>Burkholderiales</taxon>
        <taxon>Burkholderiaceae</taxon>
        <taxon>Burkholderia</taxon>
        <taxon>Burkholderia cepacia complex</taxon>
    </lineage>
</organism>
<dbReference type="STRING" id="1503054.WT74_26820"/>
<evidence type="ECO:0000313" key="3">
    <source>
        <dbReference type="Proteomes" id="UP000068603"/>
    </source>
</evidence>
<dbReference type="Pfam" id="PF00497">
    <property type="entry name" value="SBP_bac_3"/>
    <property type="match status" value="1"/>
</dbReference>
<accession>A0A104Q8X5</accession>
<dbReference type="AlphaFoldDB" id="A0A104Q8X5"/>
<dbReference type="EMBL" id="LPHB01000012">
    <property type="protein sequence ID" value="KWA67407.1"/>
    <property type="molecule type" value="Genomic_DNA"/>
</dbReference>
<comment type="caution">
    <text evidence="2">The sequence shown here is derived from an EMBL/GenBank/DDBJ whole genome shotgun (WGS) entry which is preliminary data.</text>
</comment>
<dbReference type="Proteomes" id="UP000068603">
    <property type="component" value="Unassembled WGS sequence"/>
</dbReference>
<evidence type="ECO:0000256" key="1">
    <source>
        <dbReference type="ARBA" id="ARBA00022729"/>
    </source>
</evidence>
<name>A0A104Q8X5_9BURK</name>
<dbReference type="KEGG" id="bstg:WT74_26820"/>
<dbReference type="PANTHER" id="PTHR35936">
    <property type="entry name" value="MEMBRANE-BOUND LYTIC MUREIN TRANSGLYCOSYLASE F"/>
    <property type="match status" value="1"/>
</dbReference>
<keyword evidence="1" id="KW-0732">Signal</keyword>
<dbReference type="CDD" id="cd01001">
    <property type="entry name" value="PBP2_HisJ_LAO_like"/>
    <property type="match status" value="1"/>
</dbReference>
<sequence length="259" mass="28127">MKKLFQSLCVGAALLGSVAHAEQVVRIGTLADYAPFEYKDASGKLQGMEIDIGKKMCDTLKVKCQWVTMDFDALIPALKAKQIDAVLAQMSKTPEREQSVDFTRIFTTAPVQLVAKQGSGITDNAATLRGRTIGVQTASTHESYLRRRLPASKSGINVKVYQTLDEAWLDLEAGRVDAVFADNTVAYDWLTKAGRREGFDFVGKPIADAEIFGDGTAIAVRKGDAPLKALFDKGIAQVQADGTFAAANKRYFPFSIAPQ</sequence>
<dbReference type="SUPFAM" id="SSF53850">
    <property type="entry name" value="Periplasmic binding protein-like II"/>
    <property type="match status" value="1"/>
</dbReference>
<dbReference type="Gene3D" id="3.40.190.10">
    <property type="entry name" value="Periplasmic binding protein-like II"/>
    <property type="match status" value="2"/>
</dbReference>
<protein>
    <submittedName>
        <fullName evidence="2">Amino acid ABC transporter substrate-binding protein</fullName>
    </submittedName>
</protein>
<dbReference type="PANTHER" id="PTHR35936:SF13">
    <property type="entry name" value="HISTIDINE-BINDING PERIPLASMIC PROTEIN"/>
    <property type="match status" value="1"/>
</dbReference>
<reference evidence="2 3" key="1">
    <citation type="submission" date="2015-11" db="EMBL/GenBank/DDBJ databases">
        <title>Expanding the genomic diversity of Burkholderia species for the development of highly accurate diagnostics.</title>
        <authorList>
            <person name="Sahl J."/>
            <person name="Keim P."/>
            <person name="Wagner D."/>
        </authorList>
    </citation>
    <scope>NUCLEOTIDE SEQUENCE [LARGE SCALE GENOMIC DNA]</scope>
    <source>
        <strain evidence="2 3">MSMB1960WGS</strain>
    </source>
</reference>
<gene>
    <name evidence="2" type="ORF">WT44_02945</name>
</gene>